<dbReference type="AlphaFoldDB" id="A0A8J6CF18"/>
<accession>A0A8J6CF18</accession>
<gene>
    <name evidence="3" type="ORF">KFE25_012536</name>
</gene>
<evidence type="ECO:0000313" key="4">
    <source>
        <dbReference type="Proteomes" id="UP000751190"/>
    </source>
</evidence>
<comment type="caution">
    <text evidence="3">The sequence shown here is derived from an EMBL/GenBank/DDBJ whole genome shotgun (WGS) entry which is preliminary data.</text>
</comment>
<dbReference type="EMBL" id="JAGTXO010000011">
    <property type="protein sequence ID" value="KAG8465173.1"/>
    <property type="molecule type" value="Genomic_DNA"/>
</dbReference>
<proteinExistence type="predicted"/>
<evidence type="ECO:0000256" key="2">
    <source>
        <dbReference type="SAM" id="MobiDB-lite"/>
    </source>
</evidence>
<feature type="compositionally biased region" description="Low complexity" evidence="2">
    <location>
        <begin position="46"/>
        <end position="75"/>
    </location>
</feature>
<feature type="region of interest" description="Disordered" evidence="2">
    <location>
        <begin position="221"/>
        <end position="249"/>
    </location>
</feature>
<reference evidence="3" key="1">
    <citation type="submission" date="2021-05" db="EMBL/GenBank/DDBJ databases">
        <title>The genome of the haptophyte Pavlova lutheri (Diacronema luteri, Pavlovales) - a model for lipid biosynthesis in eukaryotic algae.</title>
        <authorList>
            <person name="Hulatt C.J."/>
            <person name="Posewitz M.C."/>
        </authorList>
    </citation>
    <scope>NUCLEOTIDE SEQUENCE</scope>
    <source>
        <strain evidence="3">NIVA-4/92</strain>
    </source>
</reference>
<feature type="region of interest" description="Disordered" evidence="2">
    <location>
        <begin position="42"/>
        <end position="86"/>
    </location>
</feature>
<sequence>MKSDGGDACSPAGDRRTAGLSATSTLYRTARQLEPYREASRALVVASPSSLAPRASPRTSLGHSPSSAPRTSPRTPVHRSARASSLAQLRREYDPVLRQRLLAAEKLAACHEEEQRALLASAATAFGTTVGAIVDILRAECAEADEAESALRAELTRARERAELADRRALSAEERARALALALGALGGVDGGACAHSVSAAARPADVEPCAGDSSIADRAARCQPSSAEEAQGNSSESPAAAEMGASAHPNVAAPGVACARDAPPACEPPSNG</sequence>
<keyword evidence="1" id="KW-0175">Coiled coil</keyword>
<name>A0A8J6CF18_DIALT</name>
<feature type="region of interest" description="Disordered" evidence="2">
    <location>
        <begin position="1"/>
        <end position="24"/>
    </location>
</feature>
<evidence type="ECO:0000256" key="1">
    <source>
        <dbReference type="SAM" id="Coils"/>
    </source>
</evidence>
<dbReference type="Proteomes" id="UP000751190">
    <property type="component" value="Unassembled WGS sequence"/>
</dbReference>
<evidence type="ECO:0000313" key="3">
    <source>
        <dbReference type="EMBL" id="KAG8465173.1"/>
    </source>
</evidence>
<feature type="compositionally biased region" description="Polar residues" evidence="2">
    <location>
        <begin position="224"/>
        <end position="238"/>
    </location>
</feature>
<feature type="coiled-coil region" evidence="1">
    <location>
        <begin position="134"/>
        <end position="175"/>
    </location>
</feature>
<keyword evidence="4" id="KW-1185">Reference proteome</keyword>
<organism evidence="3 4">
    <name type="scientific">Diacronema lutheri</name>
    <name type="common">Unicellular marine alga</name>
    <name type="synonym">Monochrysis lutheri</name>
    <dbReference type="NCBI Taxonomy" id="2081491"/>
    <lineage>
        <taxon>Eukaryota</taxon>
        <taxon>Haptista</taxon>
        <taxon>Haptophyta</taxon>
        <taxon>Pavlovophyceae</taxon>
        <taxon>Pavlovales</taxon>
        <taxon>Pavlovaceae</taxon>
        <taxon>Diacronema</taxon>
    </lineage>
</organism>
<protein>
    <submittedName>
        <fullName evidence="3">Uncharacterized protein</fullName>
    </submittedName>
</protein>